<evidence type="ECO:0000313" key="2">
    <source>
        <dbReference type="EnsemblMetazoa" id="MESCA007914-PA"/>
    </source>
</evidence>
<evidence type="ECO:0000256" key="1">
    <source>
        <dbReference type="SAM" id="SignalP"/>
    </source>
</evidence>
<dbReference type="EMBL" id="CAQQ02041013">
    <property type="status" value="NOT_ANNOTATED_CDS"/>
    <property type="molecule type" value="Genomic_DNA"/>
</dbReference>
<name>T1GVU7_MEGSC</name>
<dbReference type="AlphaFoldDB" id="T1GVU7"/>
<dbReference type="HOGENOM" id="CLU_1973030_0_0_1"/>
<feature type="chain" id="PRO_5004588572" evidence="1">
    <location>
        <begin position="19"/>
        <end position="127"/>
    </location>
</feature>
<organism evidence="2 3">
    <name type="scientific">Megaselia scalaris</name>
    <name type="common">Humpbacked fly</name>
    <name type="synonym">Phora scalaris</name>
    <dbReference type="NCBI Taxonomy" id="36166"/>
    <lineage>
        <taxon>Eukaryota</taxon>
        <taxon>Metazoa</taxon>
        <taxon>Ecdysozoa</taxon>
        <taxon>Arthropoda</taxon>
        <taxon>Hexapoda</taxon>
        <taxon>Insecta</taxon>
        <taxon>Pterygota</taxon>
        <taxon>Neoptera</taxon>
        <taxon>Endopterygota</taxon>
        <taxon>Diptera</taxon>
        <taxon>Brachycera</taxon>
        <taxon>Muscomorpha</taxon>
        <taxon>Platypezoidea</taxon>
        <taxon>Phoridae</taxon>
        <taxon>Megaseliini</taxon>
        <taxon>Megaselia</taxon>
    </lineage>
</organism>
<accession>T1GVU7</accession>
<protein>
    <submittedName>
        <fullName evidence="2">Uncharacterized protein</fullName>
    </submittedName>
</protein>
<dbReference type="SUPFAM" id="SSF47565">
    <property type="entry name" value="Insect pheromone/odorant-binding proteins"/>
    <property type="match status" value="1"/>
</dbReference>
<dbReference type="InterPro" id="IPR036728">
    <property type="entry name" value="PBP_GOBP_sf"/>
</dbReference>
<sequence length="127" mass="14483">MNILFSLLALILIYDSISQDDFSNDPYFDCYFDVANKMGPDADEARISDCADTCYLDKFEAINKNGKLNKEKVWKMINIMVIEDNDQSMVDEFSETFDALIYNCSSLKVLPDKCANGAQYFDCLGTY</sequence>
<dbReference type="EnsemblMetazoa" id="MESCA007914-RA">
    <property type="protein sequence ID" value="MESCA007914-PA"/>
    <property type="gene ID" value="MESCA007914"/>
</dbReference>
<dbReference type="Proteomes" id="UP000015102">
    <property type="component" value="Unassembled WGS sequence"/>
</dbReference>
<dbReference type="Gene3D" id="1.10.238.20">
    <property type="entry name" value="Pheromone/general odorant binding protein domain"/>
    <property type="match status" value="1"/>
</dbReference>
<dbReference type="GO" id="GO:0005549">
    <property type="term" value="F:odorant binding"/>
    <property type="evidence" value="ECO:0007669"/>
    <property type="project" value="InterPro"/>
</dbReference>
<feature type="signal peptide" evidence="1">
    <location>
        <begin position="1"/>
        <end position="18"/>
    </location>
</feature>
<evidence type="ECO:0000313" key="3">
    <source>
        <dbReference type="Proteomes" id="UP000015102"/>
    </source>
</evidence>
<proteinExistence type="predicted"/>
<keyword evidence="3" id="KW-1185">Reference proteome</keyword>
<dbReference type="Pfam" id="PF01395">
    <property type="entry name" value="PBP_GOBP"/>
    <property type="match status" value="1"/>
</dbReference>
<reference evidence="3" key="1">
    <citation type="submission" date="2013-02" db="EMBL/GenBank/DDBJ databases">
        <authorList>
            <person name="Hughes D."/>
        </authorList>
    </citation>
    <scope>NUCLEOTIDE SEQUENCE</scope>
    <source>
        <strain>Durham</strain>
        <strain evidence="3">NC isolate 2 -- Noor lab</strain>
    </source>
</reference>
<dbReference type="InterPro" id="IPR006170">
    <property type="entry name" value="PBP/GOBP"/>
</dbReference>
<keyword evidence="1" id="KW-0732">Signal</keyword>
<reference evidence="2" key="2">
    <citation type="submission" date="2015-06" db="UniProtKB">
        <authorList>
            <consortium name="EnsemblMetazoa"/>
        </authorList>
    </citation>
    <scope>IDENTIFICATION</scope>
</reference>